<dbReference type="SUPFAM" id="SSF53474">
    <property type="entry name" value="alpha/beta-Hydrolases"/>
    <property type="match status" value="1"/>
</dbReference>
<accession>A0ABD5CF95</accession>
<dbReference type="EMBL" id="JAVIZN010000002">
    <property type="protein sequence ID" value="MDR6203937.1"/>
    <property type="molecule type" value="Genomic_DNA"/>
</dbReference>
<organism evidence="1 2">
    <name type="scientific">Paraburkholderia graminis</name>
    <dbReference type="NCBI Taxonomy" id="60548"/>
    <lineage>
        <taxon>Bacteria</taxon>
        <taxon>Pseudomonadati</taxon>
        <taxon>Pseudomonadota</taxon>
        <taxon>Betaproteobacteria</taxon>
        <taxon>Burkholderiales</taxon>
        <taxon>Burkholderiaceae</taxon>
        <taxon>Paraburkholderia</taxon>
    </lineage>
</organism>
<proteinExistence type="predicted"/>
<dbReference type="Proteomes" id="UP001245184">
    <property type="component" value="Unassembled WGS sequence"/>
</dbReference>
<protein>
    <submittedName>
        <fullName evidence="1">Pimeloyl-ACP methyl ester carboxylesterase</fullName>
    </submittedName>
</protein>
<gene>
    <name evidence="1" type="ORF">QF025_002657</name>
</gene>
<dbReference type="InterPro" id="IPR029058">
    <property type="entry name" value="AB_hydrolase_fold"/>
</dbReference>
<comment type="caution">
    <text evidence="1">The sequence shown here is derived from an EMBL/GenBank/DDBJ whole genome shotgun (WGS) entry which is preliminary data.</text>
</comment>
<reference evidence="1 2" key="1">
    <citation type="submission" date="2023-08" db="EMBL/GenBank/DDBJ databases">
        <title>Genome sequencing of plant associated microbes to promote plant fitness in Sorghum bicolor and Oryza sativa.</title>
        <authorList>
            <person name="Coleman-Derr D."/>
        </authorList>
    </citation>
    <scope>NUCLEOTIDE SEQUENCE [LARGE SCALE GENOMIC DNA]</scope>
    <source>
        <strain evidence="1 2">SLBN-33</strain>
    </source>
</reference>
<dbReference type="Gene3D" id="3.40.50.1820">
    <property type="entry name" value="alpha/beta hydrolase"/>
    <property type="match status" value="1"/>
</dbReference>
<sequence>MTAGGPARVRAVVSRGGRPDLADAALARVRAPTLLIVGAWDTQVIELNEVAARRLTCQHRMVLVPRATHLFEEPGALEEVARLAAGWFSIYLPHPPVG</sequence>
<evidence type="ECO:0000313" key="2">
    <source>
        <dbReference type="Proteomes" id="UP001245184"/>
    </source>
</evidence>
<name>A0ABD5CF95_9BURK</name>
<dbReference type="AlphaFoldDB" id="A0ABD5CF95"/>
<evidence type="ECO:0000313" key="1">
    <source>
        <dbReference type="EMBL" id="MDR6203937.1"/>
    </source>
</evidence>